<feature type="compositionally biased region" description="Pro residues" evidence="3">
    <location>
        <begin position="382"/>
        <end position="391"/>
    </location>
</feature>
<dbReference type="SUPFAM" id="SSF46689">
    <property type="entry name" value="Homeodomain-like"/>
    <property type="match status" value="1"/>
</dbReference>
<protein>
    <recommendedName>
        <fullName evidence="4">Homeobox domain-containing protein</fullName>
    </recommendedName>
</protein>
<dbReference type="PROSITE" id="PS50071">
    <property type="entry name" value="HOMEOBOX_2"/>
    <property type="match status" value="1"/>
</dbReference>
<gene>
    <name evidence="5" type="ORF">H310_11271</name>
</gene>
<sequence length="391" mass="43792">MQSFGDDDVDHDDLAADPAPMYLELGSTSLDMMQIPMPLDIPFPGSTAGGTASTPAPTELELAHVMYTDDLIDYSSSGHIRQRGANRRDIKIAPVARYFPLVPPSSYTCPGNNIKSIQQQFALRLAFLRDPHPTREMLIEMSVRFGLPSQEITTWFKTERHRFKKQGGIVLAGNASSNAWHMAMQGLPISSAYPVAASAKSAASEVEKRAARAADTRRMLSPYQLKRSRAWAEEYALLADANERAFRVRQLVDRQDARLKKEFRAAVVDEPSLGLRTDQEFKARKSCADPSCSREVVAERADSCWEFMRARFGSNLHTSAEKYVDNDGNILLDAALLTGLEVMFLRHRDYFMALAHRFRVQDTFAEVSHKRQRTATNDVARPPAPPQDTQV</sequence>
<dbReference type="Pfam" id="PF00046">
    <property type="entry name" value="Homeodomain"/>
    <property type="match status" value="1"/>
</dbReference>
<reference evidence="5" key="1">
    <citation type="submission" date="2013-12" db="EMBL/GenBank/DDBJ databases">
        <title>The Genome Sequence of Aphanomyces invadans NJM9701.</title>
        <authorList>
            <consortium name="The Broad Institute Genomics Platform"/>
            <person name="Russ C."/>
            <person name="Tyler B."/>
            <person name="van West P."/>
            <person name="Dieguez-Uribeondo J."/>
            <person name="Young S.K."/>
            <person name="Zeng Q."/>
            <person name="Gargeya S."/>
            <person name="Fitzgerald M."/>
            <person name="Abouelleil A."/>
            <person name="Alvarado L."/>
            <person name="Chapman S.B."/>
            <person name="Gainer-Dewar J."/>
            <person name="Goldberg J."/>
            <person name="Griggs A."/>
            <person name="Gujja S."/>
            <person name="Hansen M."/>
            <person name="Howarth C."/>
            <person name="Imamovic A."/>
            <person name="Ireland A."/>
            <person name="Larimer J."/>
            <person name="McCowan C."/>
            <person name="Murphy C."/>
            <person name="Pearson M."/>
            <person name="Poon T.W."/>
            <person name="Priest M."/>
            <person name="Roberts A."/>
            <person name="Saif S."/>
            <person name="Shea T."/>
            <person name="Sykes S."/>
            <person name="Wortman J."/>
            <person name="Nusbaum C."/>
            <person name="Birren B."/>
        </authorList>
    </citation>
    <scope>NUCLEOTIDE SEQUENCE [LARGE SCALE GENOMIC DNA]</scope>
    <source>
        <strain evidence="5">NJM9701</strain>
    </source>
</reference>
<keyword evidence="1 2" id="KW-0371">Homeobox</keyword>
<dbReference type="InterPro" id="IPR009057">
    <property type="entry name" value="Homeodomain-like_sf"/>
</dbReference>
<evidence type="ECO:0000313" key="5">
    <source>
        <dbReference type="EMBL" id="ETV95390.1"/>
    </source>
</evidence>
<dbReference type="CDD" id="cd00086">
    <property type="entry name" value="homeodomain"/>
    <property type="match status" value="1"/>
</dbReference>
<dbReference type="GO" id="GO:0005634">
    <property type="term" value="C:nucleus"/>
    <property type="evidence" value="ECO:0007669"/>
    <property type="project" value="UniProtKB-SubCell"/>
</dbReference>
<proteinExistence type="predicted"/>
<keyword evidence="1 2" id="KW-0539">Nucleus</keyword>
<dbReference type="InterPro" id="IPR001356">
    <property type="entry name" value="HD"/>
</dbReference>
<accession>A0A024TMP8</accession>
<dbReference type="EMBL" id="KI913981">
    <property type="protein sequence ID" value="ETV95390.1"/>
    <property type="molecule type" value="Genomic_DNA"/>
</dbReference>
<dbReference type="AlphaFoldDB" id="A0A024TMP8"/>
<organism evidence="5">
    <name type="scientific">Aphanomyces invadans</name>
    <dbReference type="NCBI Taxonomy" id="157072"/>
    <lineage>
        <taxon>Eukaryota</taxon>
        <taxon>Sar</taxon>
        <taxon>Stramenopiles</taxon>
        <taxon>Oomycota</taxon>
        <taxon>Saprolegniomycetes</taxon>
        <taxon>Saprolegniales</taxon>
        <taxon>Verrucalvaceae</taxon>
        <taxon>Aphanomyces</taxon>
    </lineage>
</organism>
<evidence type="ECO:0000256" key="2">
    <source>
        <dbReference type="RuleBase" id="RU000682"/>
    </source>
</evidence>
<dbReference type="Gene3D" id="1.10.10.60">
    <property type="entry name" value="Homeodomain-like"/>
    <property type="match status" value="1"/>
</dbReference>
<feature type="domain" description="Homeobox" evidence="4">
    <location>
        <begin position="118"/>
        <end position="166"/>
    </location>
</feature>
<feature type="DNA-binding region" description="Homeobox" evidence="1">
    <location>
        <begin position="120"/>
        <end position="167"/>
    </location>
</feature>
<name>A0A024TMP8_9STRA</name>
<dbReference type="eggNOG" id="ENOG502SX4X">
    <property type="taxonomic scope" value="Eukaryota"/>
</dbReference>
<feature type="region of interest" description="Disordered" evidence="3">
    <location>
        <begin position="369"/>
        <end position="391"/>
    </location>
</feature>
<comment type="subcellular location">
    <subcellularLocation>
        <location evidence="1 2">Nucleus</location>
    </subcellularLocation>
</comment>
<dbReference type="VEuPathDB" id="FungiDB:H310_11271"/>
<dbReference type="OrthoDB" id="75584at2759"/>
<dbReference type="SMART" id="SM00389">
    <property type="entry name" value="HOX"/>
    <property type="match status" value="1"/>
</dbReference>
<dbReference type="RefSeq" id="XP_008876091.1">
    <property type="nucleotide sequence ID" value="XM_008877869.1"/>
</dbReference>
<dbReference type="GeneID" id="20088321"/>
<evidence type="ECO:0000256" key="1">
    <source>
        <dbReference type="PROSITE-ProRule" id="PRU00108"/>
    </source>
</evidence>
<dbReference type="GO" id="GO:0003677">
    <property type="term" value="F:DNA binding"/>
    <property type="evidence" value="ECO:0007669"/>
    <property type="project" value="UniProtKB-UniRule"/>
</dbReference>
<evidence type="ECO:0000256" key="3">
    <source>
        <dbReference type="SAM" id="MobiDB-lite"/>
    </source>
</evidence>
<keyword evidence="1 2" id="KW-0238">DNA-binding</keyword>
<evidence type="ECO:0000259" key="4">
    <source>
        <dbReference type="PROSITE" id="PS50071"/>
    </source>
</evidence>